<sequence>MTAQVTKKQIMTAAWRVAKQSVNKFGGSAIEYIAGALKMAWAAVKTVNYVQAMQAKGFNYWSTADHKIKRLYLNIKKAGLLKLEYYKSGNIESAEWMGNTISNNEARHLLNVKCYIDLSDDNHELQVKGDATETAIVLEAAKELVA</sequence>
<dbReference type="InterPro" id="IPR010878">
    <property type="entry name" value="Gp111"/>
</dbReference>
<accession>A0AAX3XFR0</accession>
<evidence type="ECO:0000313" key="2">
    <source>
        <dbReference type="Proteomes" id="UP001487040"/>
    </source>
</evidence>
<dbReference type="EMBL" id="OR048821">
    <property type="protein sequence ID" value="WIU42476.1"/>
    <property type="molecule type" value="Genomic_DNA"/>
</dbReference>
<evidence type="ECO:0000313" key="1">
    <source>
        <dbReference type="EMBL" id="WIU42476.1"/>
    </source>
</evidence>
<name>A0AAX3XFR0_9CAUD</name>
<keyword evidence="2" id="KW-1185">Reference proteome</keyword>
<dbReference type="Pfam" id="PF07410">
    <property type="entry name" value="Phage_Gp111"/>
    <property type="match status" value="1"/>
</dbReference>
<proteinExistence type="predicted"/>
<organism evidence="1 2">
    <name type="scientific">Lactobacillus phage LFP01</name>
    <dbReference type="NCBI Taxonomy" id="3051505"/>
    <lineage>
        <taxon>Viruses</taxon>
        <taxon>Duplodnaviria</taxon>
        <taxon>Heunggongvirae</taxon>
        <taxon>Uroviricota</taxon>
        <taxon>Caudoviricetes</taxon>
    </lineage>
</organism>
<gene>
    <name evidence="1" type="ORF">LFP01_00026</name>
</gene>
<reference evidence="1 2" key="1">
    <citation type="submission" date="2023-05" db="EMBL/GenBank/DDBJ databases">
        <authorList>
            <person name="Wen Q.N."/>
        </authorList>
    </citation>
    <scope>NUCLEOTIDE SEQUENCE [LARGE SCALE GENOMIC DNA]</scope>
</reference>
<dbReference type="Proteomes" id="UP001487040">
    <property type="component" value="Segment"/>
</dbReference>
<protein>
    <submittedName>
        <fullName evidence="1">Uncharacterized protein</fullName>
    </submittedName>
</protein>